<dbReference type="PROSITE" id="PS00691">
    <property type="entry name" value="DNA_PHOTOLYASES_1_2"/>
    <property type="match status" value="1"/>
</dbReference>
<dbReference type="GO" id="GO:0006139">
    <property type="term" value="P:nucleobase-containing compound metabolic process"/>
    <property type="evidence" value="ECO:0007669"/>
    <property type="project" value="UniProtKB-ARBA"/>
</dbReference>
<dbReference type="FunFam" id="1.10.579.10:FF:000003">
    <property type="entry name" value="Deoxyribodipyrimidine photo-lyase"/>
    <property type="match status" value="1"/>
</dbReference>
<evidence type="ECO:0000256" key="5">
    <source>
        <dbReference type="ARBA" id="ARBA00022991"/>
    </source>
</evidence>
<dbReference type="PANTHER" id="PTHR11455:SF50">
    <property type="entry name" value="CRYPTOCHROME-1"/>
    <property type="match status" value="1"/>
</dbReference>
<dbReference type="PRINTS" id="PR00147">
    <property type="entry name" value="DNAPHOTLYASE"/>
</dbReference>
<evidence type="ECO:0000256" key="8">
    <source>
        <dbReference type="SAM" id="MobiDB-lite"/>
    </source>
</evidence>
<dbReference type="InterPro" id="IPR036134">
    <property type="entry name" value="Crypto/Photolyase_FAD-like_sf"/>
</dbReference>
<dbReference type="PANTHER" id="PTHR11455">
    <property type="entry name" value="CRYPTOCHROME"/>
    <property type="match status" value="1"/>
</dbReference>
<evidence type="ECO:0000256" key="1">
    <source>
        <dbReference type="ARBA" id="ARBA00001932"/>
    </source>
</evidence>
<sequence length="673" mass="76237">MSGGSGCSVVWFRRDLRVEDNPALLAGVRAGGVVALFIWAPEEEGPFYPGRVSRWWLKHSLAHLDSSLRSLGTPLITKKSTDSVSSLLEVCLATGATQLFFNHLYDPISLVRDHRAKEVLSANGITVRSFNADLLYEPWDVNDVHGRPFTTFDAFWERCLSMPFDPEAPLLPPKRIISGDASRCPPDTLVFEDESEKGSNALLARAWSPGWSSADKAVTTFINGPLIEYSTNRRKADSNTTSLLSPHLHFGEVSVRKVFHLIRIKQLLWANEGNKAGEESVNLFLKSIGLREYSRYISFNHPYSHERPLLGHLKFFPWVINQNYFKAWRQGRTGYPLVDAGMRELWATGWLHDRIRVVVSSFFVKVLQLPWRWGMKYFWDTLLDADLESDALGWQYISGTIPDGREFDRIDNPQFEGYKCDPHGEYVRRWLPELSRLPTDWIHHPWNAPESVLQAAGIELGSNYPLPIVGIEAAKSRLQEALTEMWQHERAAAENGTEEGLGESSESTSIAFPEDIQMEDSHEQVRNNPPPPTRRYEDQMVPSITTSLVRVEEEESSLDLPSRAEVPTNVTGDQEPMRDTMNQEGFQPNHNNTPPQPNTTLTLQYVVEDSTAESSSSTRRERDGGVVPVWSPSNSSYSEQFVSDENGIATSSYLQRHPQSHQIMNWRRLSQTG</sequence>
<dbReference type="InterPro" id="IPR018394">
    <property type="entry name" value="DNA_photolyase_1_CS_C"/>
</dbReference>
<evidence type="ECO:0000256" key="3">
    <source>
        <dbReference type="ARBA" id="ARBA00022630"/>
    </source>
</evidence>
<evidence type="ECO:0000256" key="6">
    <source>
        <dbReference type="PIRSR" id="PIRSR602081-1"/>
    </source>
</evidence>
<evidence type="ECO:0000259" key="9">
    <source>
        <dbReference type="PROSITE" id="PS51645"/>
    </source>
</evidence>
<dbReference type="Pfam" id="PF03441">
    <property type="entry name" value="FAD_binding_7"/>
    <property type="match status" value="1"/>
</dbReference>
<comment type="similarity">
    <text evidence="2">Belongs to the DNA photolyase class-1 family.</text>
</comment>
<gene>
    <name evidence="10" type="primary">cry1</name>
</gene>
<name>J7M5M7_FRAAN</name>
<dbReference type="InterPro" id="IPR006050">
    <property type="entry name" value="DNA_photolyase_N"/>
</dbReference>
<dbReference type="GO" id="GO:0032922">
    <property type="term" value="P:circadian regulation of gene expression"/>
    <property type="evidence" value="ECO:0007669"/>
    <property type="project" value="TreeGrafter"/>
</dbReference>
<dbReference type="Gene3D" id="1.25.40.80">
    <property type="match status" value="1"/>
</dbReference>
<dbReference type="InterPro" id="IPR014134">
    <property type="entry name" value="Cryptochrome_pln"/>
</dbReference>
<dbReference type="InterPro" id="IPR005101">
    <property type="entry name" value="Cryptochr/Photolyase_FAD-bd"/>
</dbReference>
<evidence type="ECO:0000256" key="7">
    <source>
        <dbReference type="PIRSR" id="PIRSR602081-2"/>
    </source>
</evidence>
<organism evidence="10">
    <name type="scientific">Fragaria ananassa</name>
    <name type="common">Strawberry</name>
    <name type="synonym">Fragaria chiloensis x Fragaria virginiana</name>
    <dbReference type="NCBI Taxonomy" id="3747"/>
    <lineage>
        <taxon>Eukaryota</taxon>
        <taxon>Viridiplantae</taxon>
        <taxon>Streptophyta</taxon>
        <taxon>Embryophyta</taxon>
        <taxon>Tracheophyta</taxon>
        <taxon>Spermatophyta</taxon>
        <taxon>Magnoliopsida</taxon>
        <taxon>eudicotyledons</taxon>
        <taxon>Gunneridae</taxon>
        <taxon>Pentapetalae</taxon>
        <taxon>rosids</taxon>
        <taxon>fabids</taxon>
        <taxon>Rosales</taxon>
        <taxon>Rosaceae</taxon>
        <taxon>Rosoideae</taxon>
        <taxon>Potentilleae</taxon>
        <taxon>Fragariinae</taxon>
        <taxon>Fragaria</taxon>
    </lineage>
</organism>
<comment type="cofactor">
    <cofactor evidence="1">
        <name>(6R)-5,10-methylene-5,6,7,8-tetrahydrofolate</name>
        <dbReference type="ChEBI" id="CHEBI:15636"/>
    </cofactor>
</comment>
<feature type="binding site" evidence="6">
    <location>
        <begin position="384"/>
        <end position="386"/>
    </location>
    <ligand>
        <name>FAD</name>
        <dbReference type="ChEBI" id="CHEBI:57692"/>
    </ligand>
</feature>
<keyword evidence="5" id="KW-0157">Chromophore</keyword>
<protein>
    <submittedName>
        <fullName evidence="10">Cryptochrome1</fullName>
    </submittedName>
</protein>
<dbReference type="AlphaFoldDB" id="J7M5M7"/>
<evidence type="ECO:0000256" key="2">
    <source>
        <dbReference type="ARBA" id="ARBA00005862"/>
    </source>
</evidence>
<feature type="binding site" evidence="6">
    <location>
        <position position="284"/>
    </location>
    <ligand>
        <name>FAD</name>
        <dbReference type="ChEBI" id="CHEBI:57692"/>
    </ligand>
</feature>
<dbReference type="GO" id="GO:0005634">
    <property type="term" value="C:nucleus"/>
    <property type="evidence" value="ECO:0007669"/>
    <property type="project" value="TreeGrafter"/>
</dbReference>
<dbReference type="GO" id="GO:0043153">
    <property type="term" value="P:entrainment of circadian clock by photoperiod"/>
    <property type="evidence" value="ECO:0007669"/>
    <property type="project" value="TreeGrafter"/>
</dbReference>
<feature type="site" description="Electron transfer via tryptophanyl radical" evidence="7">
    <location>
        <position position="394"/>
    </location>
</feature>
<proteinExistence type="evidence at transcript level"/>
<feature type="domain" description="Photolyase/cryptochrome alpha/beta" evidence="9">
    <location>
        <begin position="6"/>
        <end position="135"/>
    </location>
</feature>
<feature type="region of interest" description="Disordered" evidence="8">
    <location>
        <begin position="514"/>
        <end position="639"/>
    </location>
</feature>
<dbReference type="Gene3D" id="3.40.50.620">
    <property type="entry name" value="HUPs"/>
    <property type="match status" value="1"/>
</dbReference>
<dbReference type="EMBL" id="AB743569">
    <property type="protein sequence ID" value="BAM36552.1"/>
    <property type="molecule type" value="mRNA"/>
</dbReference>
<evidence type="ECO:0000256" key="4">
    <source>
        <dbReference type="ARBA" id="ARBA00022827"/>
    </source>
</evidence>
<dbReference type="GO" id="GO:0005737">
    <property type="term" value="C:cytoplasm"/>
    <property type="evidence" value="ECO:0007669"/>
    <property type="project" value="TreeGrafter"/>
</dbReference>
<dbReference type="InterPro" id="IPR014729">
    <property type="entry name" value="Rossmann-like_a/b/a_fold"/>
</dbReference>
<dbReference type="InterPro" id="IPR036155">
    <property type="entry name" value="Crypto/Photolyase_N_sf"/>
</dbReference>
<accession>J7M5M7</accession>
<dbReference type="GO" id="GO:0003904">
    <property type="term" value="F:deoxyribodipyrimidine photo-lyase activity"/>
    <property type="evidence" value="ECO:0007669"/>
    <property type="project" value="TreeGrafter"/>
</dbReference>
<evidence type="ECO:0000313" key="10">
    <source>
        <dbReference type="EMBL" id="BAM36552.1"/>
    </source>
</evidence>
<feature type="site" description="Electron transfer via tryptophanyl radical" evidence="7">
    <location>
        <position position="318"/>
    </location>
</feature>
<dbReference type="Gene3D" id="1.10.579.10">
    <property type="entry name" value="DNA Cyclobutane Dipyrimidine Photolyase, subunit A, domain 3"/>
    <property type="match status" value="1"/>
</dbReference>
<dbReference type="SUPFAM" id="SSF52425">
    <property type="entry name" value="Cryptochrome/photolyase, N-terminal domain"/>
    <property type="match status" value="1"/>
</dbReference>
<reference evidence="10" key="1">
    <citation type="submission" date="2012-08" db="EMBL/GenBank/DDBJ databases">
        <title>cryptochrome 1.</title>
        <authorList>
            <person name="Ishikawa Y.K."/>
            <person name="Noji S."/>
        </authorList>
    </citation>
    <scope>NUCLEOTIDE SEQUENCE</scope>
    <source>
        <tissue evidence="10">Fruit</tissue>
    </source>
</reference>
<keyword evidence="3 6" id="KW-0285">Flavoprotein</keyword>
<dbReference type="Pfam" id="PF12546">
    <property type="entry name" value="Cryptochrome_C"/>
    <property type="match status" value="1"/>
</dbReference>
<feature type="site" description="Electron transfer via tryptophanyl radical" evidence="7">
    <location>
        <position position="371"/>
    </location>
</feature>
<dbReference type="PROSITE" id="PS00394">
    <property type="entry name" value="DNA_PHOTOLYASES_1_1"/>
    <property type="match status" value="1"/>
</dbReference>
<dbReference type="GO" id="GO:0009882">
    <property type="term" value="F:blue light photoreceptor activity"/>
    <property type="evidence" value="ECO:0007669"/>
    <property type="project" value="InterPro"/>
</dbReference>
<dbReference type="InterPro" id="IPR020978">
    <property type="entry name" value="Cryptochrome_C"/>
</dbReference>
<comment type="cofactor">
    <cofactor evidence="6">
        <name>FAD</name>
        <dbReference type="ChEBI" id="CHEBI:57692"/>
    </cofactor>
    <text evidence="6">Binds 1 FAD per subunit.</text>
</comment>
<dbReference type="SUPFAM" id="SSF48173">
    <property type="entry name" value="Cryptochrome/photolyase FAD-binding domain"/>
    <property type="match status" value="1"/>
</dbReference>
<dbReference type="PROSITE" id="PS51645">
    <property type="entry name" value="PHR_CRY_ALPHA_BETA"/>
    <property type="match status" value="1"/>
</dbReference>
<dbReference type="NCBIfam" id="TIGR02766">
    <property type="entry name" value="crypt_chrom_pln"/>
    <property type="match status" value="1"/>
</dbReference>
<feature type="compositionally biased region" description="Low complexity" evidence="8">
    <location>
        <begin position="587"/>
        <end position="617"/>
    </location>
</feature>
<dbReference type="InterPro" id="IPR002081">
    <property type="entry name" value="Cryptochrome/DNA_photolyase_1"/>
</dbReference>
<dbReference type="Pfam" id="PF00875">
    <property type="entry name" value="DNA_photolyase"/>
    <property type="match status" value="1"/>
</dbReference>
<dbReference type="GO" id="GO:0003677">
    <property type="term" value="F:DNA binding"/>
    <property type="evidence" value="ECO:0007669"/>
    <property type="project" value="TreeGrafter"/>
</dbReference>
<dbReference type="GO" id="GO:0071949">
    <property type="term" value="F:FAD binding"/>
    <property type="evidence" value="ECO:0007669"/>
    <property type="project" value="TreeGrafter"/>
</dbReference>
<feature type="binding site" evidence="6">
    <location>
        <begin position="241"/>
        <end position="245"/>
    </location>
    <ligand>
        <name>FAD</name>
        <dbReference type="ChEBI" id="CHEBI:57692"/>
    </ligand>
</feature>
<feature type="binding site" evidence="6">
    <location>
        <position position="229"/>
    </location>
    <ligand>
        <name>FAD</name>
        <dbReference type="ChEBI" id="CHEBI:57692"/>
    </ligand>
</feature>
<dbReference type="GO" id="GO:0006950">
    <property type="term" value="P:response to stress"/>
    <property type="evidence" value="ECO:0007669"/>
    <property type="project" value="UniProtKB-ARBA"/>
</dbReference>
<keyword evidence="4 6" id="KW-0274">FAD</keyword>